<reference evidence="6" key="2">
    <citation type="submission" date="2020-05" db="UniProtKB">
        <authorList>
            <consortium name="EnsemblMetazoa"/>
        </authorList>
    </citation>
    <scope>IDENTIFICATION</scope>
    <source>
        <strain evidence="6">wikel</strain>
    </source>
</reference>
<dbReference type="EnsemblMetazoa" id="ISCW002221-RA">
    <property type="protein sequence ID" value="ISCW002221-PA"/>
    <property type="gene ID" value="ISCW002221"/>
</dbReference>
<dbReference type="VEuPathDB" id="VectorBase:ISCW002221"/>
<dbReference type="InterPro" id="IPR052286">
    <property type="entry name" value="Wnt_signaling_inhibitor"/>
</dbReference>
<organism>
    <name type="scientific">Ixodes scapularis</name>
    <name type="common">Black-legged tick</name>
    <name type="synonym">Deer tick</name>
    <dbReference type="NCBI Taxonomy" id="6945"/>
    <lineage>
        <taxon>Eukaryota</taxon>
        <taxon>Metazoa</taxon>
        <taxon>Ecdysozoa</taxon>
        <taxon>Arthropoda</taxon>
        <taxon>Chelicerata</taxon>
        <taxon>Arachnida</taxon>
        <taxon>Acari</taxon>
        <taxon>Parasitiformes</taxon>
        <taxon>Ixodida</taxon>
        <taxon>Ixodoidea</taxon>
        <taxon>Ixodidae</taxon>
        <taxon>Ixodinae</taxon>
        <taxon>Ixodes</taxon>
    </lineage>
</organism>
<evidence type="ECO:0000256" key="1">
    <source>
        <dbReference type="ARBA" id="ARBA00022614"/>
    </source>
</evidence>
<dbReference type="InParanoid" id="B7PA31"/>
<keyword evidence="2 4" id="KW-0732">Signal</keyword>
<dbReference type="InterPro" id="IPR032675">
    <property type="entry name" value="LRR_dom_sf"/>
</dbReference>
<dbReference type="GO" id="GO:0016020">
    <property type="term" value="C:membrane"/>
    <property type="evidence" value="ECO:0000318"/>
    <property type="project" value="GO_Central"/>
</dbReference>
<proteinExistence type="predicted"/>
<dbReference type="STRING" id="6945.B7PA31"/>
<name>B7PA31_IXOSC</name>
<evidence type="ECO:0000313" key="7">
    <source>
        <dbReference type="Proteomes" id="UP000001555"/>
    </source>
</evidence>
<evidence type="ECO:0000256" key="3">
    <source>
        <dbReference type="ARBA" id="ARBA00022737"/>
    </source>
</evidence>
<dbReference type="VEuPathDB" id="VectorBase:ISCI002221"/>
<dbReference type="EMBL" id="ABJB011111301">
    <property type="status" value="NOT_ANNOTATED_CDS"/>
    <property type="molecule type" value="Genomic_DNA"/>
</dbReference>
<feature type="chain" id="PRO_5010825931" evidence="4">
    <location>
        <begin position="21"/>
        <end position="333"/>
    </location>
</feature>
<keyword evidence="3" id="KW-0677">Repeat</keyword>
<dbReference type="EMBL" id="ABJB010217630">
    <property type="status" value="NOT_ANNOTATED_CDS"/>
    <property type="molecule type" value="Genomic_DNA"/>
</dbReference>
<keyword evidence="7" id="KW-1185">Reference proteome</keyword>
<evidence type="ECO:0000313" key="6">
    <source>
        <dbReference type="EnsemblMetazoa" id="ISCW002221-PA"/>
    </source>
</evidence>
<dbReference type="VEuPathDB" id="VectorBase:ISCP_018383"/>
<dbReference type="Pfam" id="PF13855">
    <property type="entry name" value="LRR_8"/>
    <property type="match status" value="1"/>
</dbReference>
<dbReference type="PANTHER" id="PTHR24364">
    <property type="entry name" value="LP06937P"/>
    <property type="match status" value="1"/>
</dbReference>
<dbReference type="EMBL" id="DS668842">
    <property type="protein sequence ID" value="EEC03453.1"/>
    <property type="molecule type" value="Genomic_DNA"/>
</dbReference>
<evidence type="ECO:0000313" key="5">
    <source>
        <dbReference type="EMBL" id="EEC03453.1"/>
    </source>
</evidence>
<sequence length="333" mass="36960">MGFPQLVAVLVCGLVVATHGQSFGCPDADALRPCLCDMDGISCGKANSTQDLRRAFNSTGLKEHRGLWIVRTSVGSFPEDVLGDFVFAEIHLNFNSNLTSFSIDSLNNSRPFLRNINLYGNALSTFEFHRINQFPKLTVLNLGKNRLDAIPNWAFSNPQLRKLILAGNPIRSLGVRAFAALPKLEMLNLEGTRITNLGDFALTLYSSYPKLTVQLKESNVFNISNLAFANSSPFSLTLTRNNLTTFPQDVFGPLLTSMRNHALRTNNSIVLDVTGNPFTCRGCSFGWLLSRRYDPVFQHVLHGFRCADRRTLMDLTMSRIQCLPGRPAAGRVN</sequence>
<dbReference type="Proteomes" id="UP000001555">
    <property type="component" value="Unassembled WGS sequence"/>
</dbReference>
<dbReference type="PROSITE" id="PS51450">
    <property type="entry name" value="LRR"/>
    <property type="match status" value="1"/>
</dbReference>
<dbReference type="EMBL" id="ABJB010877206">
    <property type="status" value="NOT_ANNOTATED_CDS"/>
    <property type="molecule type" value="Genomic_DNA"/>
</dbReference>
<dbReference type="SMART" id="SM00369">
    <property type="entry name" value="LRR_TYP"/>
    <property type="match status" value="4"/>
</dbReference>
<dbReference type="PANTHER" id="PTHR24364:SF18">
    <property type="entry name" value="LP06937P"/>
    <property type="match status" value="1"/>
</dbReference>
<evidence type="ECO:0000256" key="2">
    <source>
        <dbReference type="ARBA" id="ARBA00022729"/>
    </source>
</evidence>
<dbReference type="Gene3D" id="3.80.10.10">
    <property type="entry name" value="Ribonuclease Inhibitor"/>
    <property type="match status" value="1"/>
</dbReference>
<dbReference type="AlphaFoldDB" id="B7PA31"/>
<evidence type="ECO:0000256" key="4">
    <source>
        <dbReference type="SAM" id="SignalP"/>
    </source>
</evidence>
<protein>
    <submittedName>
        <fullName evidence="5 6">Membrane glycoprotein LIG-1, putative</fullName>
    </submittedName>
</protein>
<accession>B7PA31</accession>
<dbReference type="PaxDb" id="6945-B7PA31"/>
<dbReference type="InterPro" id="IPR001611">
    <property type="entry name" value="Leu-rich_rpt"/>
</dbReference>
<gene>
    <name evidence="5" type="ORF">IscW_ISCW002221</name>
</gene>
<dbReference type="SUPFAM" id="SSF52058">
    <property type="entry name" value="L domain-like"/>
    <property type="match status" value="1"/>
</dbReference>
<feature type="signal peptide" evidence="4">
    <location>
        <begin position="1"/>
        <end position="20"/>
    </location>
</feature>
<keyword evidence="1" id="KW-0433">Leucine-rich repeat</keyword>
<reference evidence="5 7" key="1">
    <citation type="submission" date="2008-03" db="EMBL/GenBank/DDBJ databases">
        <title>Annotation of Ixodes scapularis.</title>
        <authorList>
            <consortium name="Ixodes scapularis Genome Project Consortium"/>
            <person name="Caler E."/>
            <person name="Hannick L.I."/>
            <person name="Bidwell S."/>
            <person name="Joardar V."/>
            <person name="Thiagarajan M."/>
            <person name="Amedeo P."/>
            <person name="Galinsky K.J."/>
            <person name="Schobel S."/>
            <person name="Inman J."/>
            <person name="Hostetler J."/>
            <person name="Miller J."/>
            <person name="Hammond M."/>
            <person name="Megy K."/>
            <person name="Lawson D."/>
            <person name="Kodira C."/>
            <person name="Sutton G."/>
            <person name="Meyer J."/>
            <person name="Hill C.A."/>
            <person name="Birren B."/>
            <person name="Nene V."/>
            <person name="Collins F."/>
            <person name="Alarcon-Chaidez F."/>
            <person name="Wikel S."/>
            <person name="Strausberg R."/>
        </authorList>
    </citation>
    <scope>NUCLEOTIDE SEQUENCE [LARGE SCALE GENOMIC DNA]</scope>
    <source>
        <strain evidence="7">Wikel</strain>
        <strain evidence="5">Wikel colony</strain>
    </source>
</reference>
<dbReference type="InterPro" id="IPR003591">
    <property type="entry name" value="Leu-rich_rpt_typical-subtyp"/>
</dbReference>
<dbReference type="HOGENOM" id="CLU_073431_0_0_1"/>
<dbReference type="OrthoDB" id="676979at2759"/>
<dbReference type="EMBL" id="ABJB010082901">
    <property type="status" value="NOT_ANNOTATED_CDS"/>
    <property type="molecule type" value="Genomic_DNA"/>
</dbReference>